<organism evidence="3 4">
    <name type="scientific">Roseobacter fucihabitans</name>
    <dbReference type="NCBI Taxonomy" id="1537242"/>
    <lineage>
        <taxon>Bacteria</taxon>
        <taxon>Pseudomonadati</taxon>
        <taxon>Pseudomonadota</taxon>
        <taxon>Alphaproteobacteria</taxon>
        <taxon>Rhodobacterales</taxon>
        <taxon>Roseobacteraceae</taxon>
        <taxon>Roseobacter</taxon>
    </lineage>
</organism>
<evidence type="ECO:0000313" key="3">
    <source>
        <dbReference type="EMBL" id="WVX51018.1"/>
    </source>
</evidence>
<dbReference type="EMBL" id="CP143423">
    <property type="protein sequence ID" value="WVX51018.1"/>
    <property type="molecule type" value="Genomic_DNA"/>
</dbReference>
<dbReference type="Proteomes" id="UP001318682">
    <property type="component" value="Chromosome"/>
</dbReference>
<evidence type="ECO:0000259" key="1">
    <source>
        <dbReference type="Pfam" id="PF01526"/>
    </source>
</evidence>
<evidence type="ECO:0000313" key="2">
    <source>
        <dbReference type="EMBL" id="WVX50058.1"/>
    </source>
</evidence>
<evidence type="ECO:0000313" key="4">
    <source>
        <dbReference type="Proteomes" id="UP001318682"/>
    </source>
</evidence>
<reference evidence="3" key="2">
    <citation type="journal article" date="2024" name="Int. J. Syst. Evol. Microbiol.">
        <title>Roseobacter fucihabitans sp. nov., isolated from the brown alga Fucus spiralis.</title>
        <authorList>
            <person name="Hahnke S."/>
            <person name="Berger M."/>
            <person name="Schlingloff A."/>
            <person name="Athale I."/>
            <person name="Wolf J."/>
            <person name="Neumann-Schaal M."/>
            <person name="Adenaya A."/>
            <person name="Poehlein A."/>
            <person name="Daniel R."/>
            <person name="Petersen J."/>
            <person name="Brinkhoff T."/>
        </authorList>
    </citation>
    <scope>NUCLEOTIDE SEQUENCE</scope>
    <source>
        <strain evidence="3">B14</strain>
    </source>
</reference>
<dbReference type="Pfam" id="PF01526">
    <property type="entry name" value="DDE_Tnp_Tn3"/>
    <property type="match status" value="1"/>
</dbReference>
<dbReference type="InterPro" id="IPR002513">
    <property type="entry name" value="Tn3_Tnp_DDE_dom"/>
</dbReference>
<proteinExistence type="predicted"/>
<feature type="domain" description="Tn3 transposase DDE" evidence="1">
    <location>
        <begin position="2"/>
        <end position="78"/>
    </location>
</feature>
<dbReference type="EMBL" id="CP143423">
    <property type="protein sequence ID" value="WVX50058.1"/>
    <property type="molecule type" value="Genomic_DNA"/>
</dbReference>
<reference evidence="3 4" key="1">
    <citation type="submission" date="2015-07" db="EMBL/GenBank/DDBJ databases">
        <authorList>
            <person name="Voget S."/>
            <person name="Dogs M."/>
            <person name="Brinkhoff T.H."/>
            <person name="Daniel R."/>
        </authorList>
    </citation>
    <scope>NUCLEOTIDE SEQUENCE</scope>
    <source>
        <strain evidence="3 4">B14</strain>
    </source>
</reference>
<gene>
    <name evidence="2" type="ORF">ROLI_031540</name>
    <name evidence="3" type="ORF">ROLI_041190</name>
</gene>
<name>A0ABZ2BYG3_9RHOB</name>
<sequence>MNDFIFYGNGNELVSNRRDDQEIPVLSWHLLQASMVYVNTLMIQDVLADQVWRTKMTARDMAALNPLPYSHINPYGVFDLDMTTRLPLNDILVAA</sequence>
<accession>A0ABZ2BYG3</accession>
<reference evidence="4" key="3">
    <citation type="submission" date="2024-01" db="EMBL/GenBank/DDBJ databases">
        <title>Roseobacter fucihabitans sp. nov., isolated from the brown alga Fucus spiralis.</title>
        <authorList>
            <person name="Hahnke S."/>
            <person name="Berger M."/>
            <person name="Schlingloff A."/>
            <person name="Athale I."/>
            <person name="Neumann-Schaal M."/>
            <person name="Adenaya A."/>
            <person name="Poehlein A."/>
            <person name="Daniel R."/>
            <person name="Pertersen J."/>
            <person name="Brinkhoff T."/>
        </authorList>
    </citation>
    <scope>NUCLEOTIDE SEQUENCE [LARGE SCALE GENOMIC DNA]</scope>
    <source>
        <strain evidence="4">B14</strain>
    </source>
</reference>
<keyword evidence="4" id="KW-1185">Reference proteome</keyword>
<protein>
    <recommendedName>
        <fullName evidence="1">Tn3 transposase DDE domain-containing protein</fullName>
    </recommendedName>
</protein>